<feature type="transmembrane region" description="Helical" evidence="1">
    <location>
        <begin position="59"/>
        <end position="86"/>
    </location>
</feature>
<proteinExistence type="predicted"/>
<accession>A0A2S2NL15</accession>
<sequence length="109" mass="12939">MINDATTKGEYYGEKTHPAQFYYYHYYFLPAARSTAAAAPRKSIIDQHQCHRFPRRSPLFVFSLLSFFVPAMFIYIYVQVAIIIVVESPGNTRRVRITFLYNIYTFFFR</sequence>
<protein>
    <submittedName>
        <fullName evidence="2">Uncharacterized protein</fullName>
    </submittedName>
</protein>
<organism evidence="2">
    <name type="scientific">Schizaphis graminum</name>
    <name type="common">Green bug aphid</name>
    <dbReference type="NCBI Taxonomy" id="13262"/>
    <lineage>
        <taxon>Eukaryota</taxon>
        <taxon>Metazoa</taxon>
        <taxon>Ecdysozoa</taxon>
        <taxon>Arthropoda</taxon>
        <taxon>Hexapoda</taxon>
        <taxon>Insecta</taxon>
        <taxon>Pterygota</taxon>
        <taxon>Neoptera</taxon>
        <taxon>Paraneoptera</taxon>
        <taxon>Hemiptera</taxon>
        <taxon>Sternorrhyncha</taxon>
        <taxon>Aphidomorpha</taxon>
        <taxon>Aphidoidea</taxon>
        <taxon>Aphididae</taxon>
        <taxon>Aphidini</taxon>
        <taxon>Schizaphis</taxon>
    </lineage>
</organism>
<keyword evidence="1" id="KW-0472">Membrane</keyword>
<dbReference type="AlphaFoldDB" id="A0A2S2NL15"/>
<reference evidence="2" key="1">
    <citation type="submission" date="2018-04" db="EMBL/GenBank/DDBJ databases">
        <title>Transcriptome of Schizaphis graminum biotype I.</title>
        <authorList>
            <person name="Scully E.D."/>
            <person name="Geib S.M."/>
            <person name="Palmer N.A."/>
            <person name="Koch K."/>
            <person name="Bradshaw J."/>
            <person name="Heng-Moss T."/>
            <person name="Sarath G."/>
        </authorList>
    </citation>
    <scope>NUCLEOTIDE SEQUENCE</scope>
</reference>
<name>A0A2S2NL15_SCHGA</name>
<evidence type="ECO:0000313" key="2">
    <source>
        <dbReference type="EMBL" id="MBY17883.1"/>
    </source>
</evidence>
<evidence type="ECO:0000256" key="1">
    <source>
        <dbReference type="SAM" id="Phobius"/>
    </source>
</evidence>
<dbReference type="EMBL" id="GGMR01005264">
    <property type="protein sequence ID" value="MBY17883.1"/>
    <property type="molecule type" value="Transcribed_RNA"/>
</dbReference>
<gene>
    <name evidence="2" type="ORF">g.145228</name>
</gene>
<keyword evidence="1" id="KW-1133">Transmembrane helix</keyword>
<keyword evidence="1" id="KW-0812">Transmembrane</keyword>